<reference evidence="1 2" key="1">
    <citation type="submission" date="2016-11" db="EMBL/GenBank/DDBJ databases">
        <title>Draft Genome Sequences of Nine Cyanobacterial Strains from Diverse Habitats.</title>
        <authorList>
            <person name="Zhu T."/>
            <person name="Hou S."/>
            <person name="Lu X."/>
            <person name="Hess W.R."/>
        </authorList>
    </citation>
    <scope>NUCLEOTIDE SEQUENCE [LARGE SCALE GENOMIC DNA]</scope>
    <source>
        <strain evidence="1 2">NIES-593</strain>
    </source>
</reference>
<dbReference type="EMBL" id="MRCB01000006">
    <property type="protein sequence ID" value="OKH24460.1"/>
    <property type="molecule type" value="Genomic_DNA"/>
</dbReference>
<sequence length="71" mass="8102">MFISYIFLSFICLVSAWIFFNDRDPIHSLAAIFTGLLTLVWLFILTPLLLKLPLVIASVFVFHSIEIASKN</sequence>
<proteinExistence type="predicted"/>
<dbReference type="STRING" id="1921803.NIES593_07220"/>
<evidence type="ECO:0000313" key="1">
    <source>
        <dbReference type="EMBL" id="OKH24460.1"/>
    </source>
</evidence>
<dbReference type="OrthoDB" id="583007at2"/>
<dbReference type="RefSeq" id="WP_073598942.1">
    <property type="nucleotide sequence ID" value="NZ_MRCB01000006.1"/>
</dbReference>
<keyword evidence="2" id="KW-1185">Reference proteome</keyword>
<evidence type="ECO:0000313" key="2">
    <source>
        <dbReference type="Proteomes" id="UP000186868"/>
    </source>
</evidence>
<gene>
    <name evidence="1" type="ORF">NIES593_07220</name>
</gene>
<comment type="caution">
    <text evidence="1">The sequence shown here is derived from an EMBL/GenBank/DDBJ whole genome shotgun (WGS) entry which is preliminary data.</text>
</comment>
<accession>A0A1U7HLI1</accession>
<dbReference type="Proteomes" id="UP000186868">
    <property type="component" value="Unassembled WGS sequence"/>
</dbReference>
<organism evidence="1 2">
    <name type="scientific">Hydrococcus rivularis NIES-593</name>
    <dbReference type="NCBI Taxonomy" id="1921803"/>
    <lineage>
        <taxon>Bacteria</taxon>
        <taxon>Bacillati</taxon>
        <taxon>Cyanobacteriota</taxon>
        <taxon>Cyanophyceae</taxon>
        <taxon>Pleurocapsales</taxon>
        <taxon>Hydrococcaceae</taxon>
        <taxon>Hydrococcus</taxon>
    </lineage>
</organism>
<dbReference type="AlphaFoldDB" id="A0A1U7HLI1"/>
<protein>
    <submittedName>
        <fullName evidence="1">Uncharacterized protein</fullName>
    </submittedName>
</protein>
<name>A0A1U7HLI1_9CYAN</name>